<sequence length="78" mass="8722">MKMRAMNTRKMSTRNKGYRLQLSGVRPEPHGSPSMRFAHANDQPRGDGFEGRRGFVFLLVFFAVAAGISGSAFVWSML</sequence>
<name>A0A0T7FRA1_NEOGA</name>
<reference evidence="3 4" key="1">
    <citation type="submission" date="2014-08" db="EMBL/GenBank/DDBJ databases">
        <authorList>
            <person name="Chen Y.-H."/>
        </authorList>
    </citation>
    <scope>NUCLEOTIDE SEQUENCE [LARGE SCALE GENOMIC DNA]</scope>
</reference>
<organism evidence="3 4">
    <name type="scientific">Neorhizobium galegae bv. officinalis</name>
    <dbReference type="NCBI Taxonomy" id="323656"/>
    <lineage>
        <taxon>Bacteria</taxon>
        <taxon>Pseudomonadati</taxon>
        <taxon>Pseudomonadota</taxon>
        <taxon>Alphaproteobacteria</taxon>
        <taxon>Hyphomicrobiales</taxon>
        <taxon>Rhizobiaceae</taxon>
        <taxon>Rhizobium/Agrobacterium group</taxon>
        <taxon>Neorhizobium</taxon>
    </lineage>
</organism>
<keyword evidence="2" id="KW-1133">Transmembrane helix</keyword>
<evidence type="ECO:0000256" key="2">
    <source>
        <dbReference type="SAM" id="Phobius"/>
    </source>
</evidence>
<accession>A0A0T7FRA1</accession>
<feature type="region of interest" description="Disordered" evidence="1">
    <location>
        <begin position="16"/>
        <end position="43"/>
    </location>
</feature>
<keyword evidence="2" id="KW-0812">Transmembrane</keyword>
<dbReference type="EMBL" id="CCRH01000011">
    <property type="protein sequence ID" value="CDZ37537.1"/>
    <property type="molecule type" value="Genomic_DNA"/>
</dbReference>
<evidence type="ECO:0000256" key="1">
    <source>
        <dbReference type="SAM" id="MobiDB-lite"/>
    </source>
</evidence>
<dbReference type="AlphaFoldDB" id="A0A0T7FRA1"/>
<evidence type="ECO:0000313" key="4">
    <source>
        <dbReference type="Proteomes" id="UP000046176"/>
    </source>
</evidence>
<keyword evidence="2" id="KW-0472">Membrane</keyword>
<dbReference type="Proteomes" id="UP000046176">
    <property type="component" value="Unassembled WGS sequence"/>
</dbReference>
<feature type="transmembrane region" description="Helical" evidence="2">
    <location>
        <begin position="55"/>
        <end position="75"/>
    </location>
</feature>
<dbReference type="RefSeq" id="WP_046667924.1">
    <property type="nucleotide sequence ID" value="NZ_CCRH01000011.1"/>
</dbReference>
<proteinExistence type="predicted"/>
<evidence type="ECO:0008006" key="5">
    <source>
        <dbReference type="Google" id="ProtNLM"/>
    </source>
</evidence>
<gene>
    <name evidence="3" type="ORF">NGAL_HAMBI1145_39130</name>
</gene>
<dbReference type="OrthoDB" id="8403703at2"/>
<protein>
    <recommendedName>
        <fullName evidence="5">Transmembrane protein</fullName>
    </recommendedName>
</protein>
<evidence type="ECO:0000313" key="3">
    <source>
        <dbReference type="EMBL" id="CDZ37537.1"/>
    </source>
</evidence>